<feature type="repeat" description="WD" evidence="3">
    <location>
        <begin position="1004"/>
        <end position="1045"/>
    </location>
</feature>
<dbReference type="InterPro" id="IPR036322">
    <property type="entry name" value="WD40_repeat_dom_sf"/>
</dbReference>
<dbReference type="SUPFAM" id="SSF82171">
    <property type="entry name" value="DPP6 N-terminal domain-like"/>
    <property type="match status" value="1"/>
</dbReference>
<dbReference type="PRINTS" id="PR00320">
    <property type="entry name" value="GPROTEINBRPT"/>
</dbReference>
<organism evidence="5 6">
    <name type="scientific">Curvularia clavata</name>
    <dbReference type="NCBI Taxonomy" id="95742"/>
    <lineage>
        <taxon>Eukaryota</taxon>
        <taxon>Fungi</taxon>
        <taxon>Dikarya</taxon>
        <taxon>Ascomycota</taxon>
        <taxon>Pezizomycotina</taxon>
        <taxon>Dothideomycetes</taxon>
        <taxon>Pleosporomycetidae</taxon>
        <taxon>Pleosporales</taxon>
        <taxon>Pleosporineae</taxon>
        <taxon>Pleosporaceae</taxon>
        <taxon>Curvularia</taxon>
    </lineage>
</organism>
<dbReference type="PROSITE" id="PS50294">
    <property type="entry name" value="WD_REPEATS_REGION"/>
    <property type="match status" value="7"/>
</dbReference>
<evidence type="ECO:0000313" key="5">
    <source>
        <dbReference type="EMBL" id="USP76601.1"/>
    </source>
</evidence>
<evidence type="ECO:0000256" key="2">
    <source>
        <dbReference type="ARBA" id="ARBA00022737"/>
    </source>
</evidence>
<dbReference type="PROSITE" id="PS50082">
    <property type="entry name" value="WD_REPEATS_2"/>
    <property type="match status" value="7"/>
</dbReference>
<dbReference type="InterPro" id="IPR019775">
    <property type="entry name" value="WD40_repeat_CS"/>
</dbReference>
<feature type="repeat" description="WD" evidence="3">
    <location>
        <begin position="673"/>
        <end position="714"/>
    </location>
</feature>
<feature type="repeat" description="WD" evidence="3">
    <location>
        <begin position="631"/>
        <end position="672"/>
    </location>
</feature>
<feature type="domain" description="Nephrocystin 3-like N-terminal" evidence="4">
    <location>
        <begin position="77"/>
        <end position="232"/>
    </location>
</feature>
<evidence type="ECO:0000313" key="6">
    <source>
        <dbReference type="Proteomes" id="UP001056012"/>
    </source>
</evidence>
<dbReference type="Gene3D" id="3.40.50.300">
    <property type="entry name" value="P-loop containing nucleotide triphosphate hydrolases"/>
    <property type="match status" value="1"/>
</dbReference>
<protein>
    <recommendedName>
        <fullName evidence="4">Nephrocystin 3-like N-terminal domain-containing protein</fullName>
    </recommendedName>
</protein>
<dbReference type="Proteomes" id="UP001056012">
    <property type="component" value="Chromosome 3"/>
</dbReference>
<evidence type="ECO:0000256" key="3">
    <source>
        <dbReference type="PROSITE-ProRule" id="PRU00221"/>
    </source>
</evidence>
<dbReference type="InterPro" id="IPR001680">
    <property type="entry name" value="WD40_rpt"/>
</dbReference>
<dbReference type="SUPFAM" id="SSF52540">
    <property type="entry name" value="P-loop containing nucleoside triphosphate hydrolases"/>
    <property type="match status" value="1"/>
</dbReference>
<sequence length="1151" mass="128885">MAYPGELNIGSERSLGHRYGNVNINDGAKAHLGDSYHVRVDDPLHHLPYAQDAPFNAYSKQHEQGCLLGTRVDLLREIYKWVDGQDERRIFWLSGLAGTGKSTIARTVARSYYDKQRLAASFFFSRGGGDVGHAARFVTSLAVQLAHSVPALRKHICNAVTERSDIVNLSLRDQWQQLVCRPLLKLCMAESYVIVIDALDECDNDNNIRIILQLLAETRSITAQLRVLLTSRPEVPIRYQFKQMADGDHQDFVLHDISQSVVDHDIGLFLRENLQSIAQERCLRDGWPGPEIVTKLVESASSRFIWAETACRFIREGKGRAPKRLETILCRDTATSVAPEKHLNELYTTVLQNSIRDYMDEEKEEQSSAIRYILGSIVVLLSPLSTKSLDQLLRVAEGIRPILEDLHAILDIPNDFDLPVRLHHPSLRDFLFNKERCSDENFRVDEKSAHKTLASRCLELMSASSGLRQDICSLSEPGVLRGEIEEDVIMASISPELQYACRYWATHLERSGCNIEDGGIAHRFLEKHFLHWLEVMSLIQETGLCVRLVARLQSLAALSESTVACFLRDAHRFVLRFVSILKEAPLQIYSSALVFSPEASLVRKMFVKQVPQVVEMVLGRDTEWNACRSTLESHSDDFIAVVFSPDGKLVASAFYDGTVWLWEAVTGQCYSVLKGHSGPVRMVAFSPDGQLVASASDDCTVRLWETATGCCRQVLECRSYRVRAVVFSPDGKLVASVSDDGTVRLWETATGCCCQMLDGDSYFYFVYAVVFSPDGKLIASAADDGTVRLWETATGHCRKVQSSEAITLVFSSYGQLITLVSKDGTVWLWNTATGDYSQLLEGCSGGVSKVELSPDGHYVASVSDDYELRLQNVADPDRRLLEGFSDKVKSVTFSPDSQLLALVSVDYALQLWNIADRSCRVLEGHSSVVVAVAFSPDGKLVASASYDFTLRIWETEGHCGVSKRSSNPVETVRFSPDRQLVASVYEYGETWLWDITGQGYTVLSKGGLDHIFVVAFSPDSKLVATASYQKRLKLWDTATGRCRWVIDQPSPTLDVEFSPDGRTIRTNKGEIILPSHLWSTPTIPVMPEPIFLQRLRVYSIGREHDWVLVQNRPILWLPVEYRPYTEAEHGNMICFGSVTGRVVVLKFSQAQ</sequence>
<feature type="repeat" description="WD" evidence="3">
    <location>
        <begin position="922"/>
        <end position="956"/>
    </location>
</feature>
<dbReference type="EMBL" id="CP089276">
    <property type="protein sequence ID" value="USP76601.1"/>
    <property type="molecule type" value="Genomic_DNA"/>
</dbReference>
<dbReference type="InterPro" id="IPR015943">
    <property type="entry name" value="WD40/YVTN_repeat-like_dom_sf"/>
</dbReference>
<dbReference type="InterPro" id="IPR056884">
    <property type="entry name" value="NPHP3-like_N"/>
</dbReference>
<dbReference type="InterPro" id="IPR027417">
    <property type="entry name" value="P-loop_NTPase"/>
</dbReference>
<dbReference type="VEuPathDB" id="FungiDB:yc1106_03875"/>
<dbReference type="CDD" id="cd00200">
    <property type="entry name" value="WD40"/>
    <property type="match status" value="1"/>
</dbReference>
<dbReference type="OrthoDB" id="674604at2759"/>
<keyword evidence="6" id="KW-1185">Reference proteome</keyword>
<name>A0A9Q8Z5A9_CURCL</name>
<accession>A0A9Q8Z5A9</accession>
<proteinExistence type="predicted"/>
<keyword evidence="2" id="KW-0677">Repeat</keyword>
<reference evidence="5" key="1">
    <citation type="submission" date="2021-12" db="EMBL/GenBank/DDBJ databases">
        <title>Curvularia clavata genome.</title>
        <authorList>
            <person name="Cao Y."/>
        </authorList>
    </citation>
    <scope>NUCLEOTIDE SEQUENCE</scope>
    <source>
        <strain evidence="5">Yc1106</strain>
    </source>
</reference>
<dbReference type="InterPro" id="IPR020472">
    <property type="entry name" value="WD40_PAC1"/>
</dbReference>
<dbReference type="PROSITE" id="PS00678">
    <property type="entry name" value="WD_REPEATS_1"/>
    <property type="match status" value="5"/>
</dbReference>
<dbReference type="PANTHER" id="PTHR19879:SF9">
    <property type="entry name" value="TRANSCRIPTION INITIATION FACTOR TFIID SUBUNIT 5"/>
    <property type="match status" value="1"/>
</dbReference>
<feature type="repeat" description="WD" evidence="3">
    <location>
        <begin position="881"/>
        <end position="914"/>
    </location>
</feature>
<dbReference type="SMART" id="SM00320">
    <property type="entry name" value="WD40"/>
    <property type="match status" value="10"/>
</dbReference>
<evidence type="ECO:0000259" key="4">
    <source>
        <dbReference type="Pfam" id="PF24883"/>
    </source>
</evidence>
<dbReference type="Pfam" id="PF24883">
    <property type="entry name" value="NPHP3_N"/>
    <property type="match status" value="1"/>
</dbReference>
<dbReference type="PANTHER" id="PTHR19879">
    <property type="entry name" value="TRANSCRIPTION INITIATION FACTOR TFIID"/>
    <property type="match status" value="1"/>
</dbReference>
<evidence type="ECO:0000256" key="1">
    <source>
        <dbReference type="ARBA" id="ARBA00022574"/>
    </source>
</evidence>
<feature type="repeat" description="WD" evidence="3">
    <location>
        <begin position="766"/>
        <end position="800"/>
    </location>
</feature>
<keyword evidence="1 3" id="KW-0853">WD repeat</keyword>
<feature type="repeat" description="WD" evidence="3">
    <location>
        <begin position="715"/>
        <end position="751"/>
    </location>
</feature>
<dbReference type="AlphaFoldDB" id="A0A9Q8Z5A9"/>
<dbReference type="Gene3D" id="2.130.10.10">
    <property type="entry name" value="YVTN repeat-like/Quinoprotein amine dehydrogenase"/>
    <property type="match status" value="3"/>
</dbReference>
<gene>
    <name evidence="5" type="ORF">yc1106_03875</name>
</gene>
<dbReference type="SUPFAM" id="SSF50978">
    <property type="entry name" value="WD40 repeat-like"/>
    <property type="match status" value="1"/>
</dbReference>
<dbReference type="Pfam" id="PF00400">
    <property type="entry name" value="WD40"/>
    <property type="match status" value="8"/>
</dbReference>